<name>A0A0J9SMQ8_PLAV1</name>
<feature type="compositionally biased region" description="Basic and acidic residues" evidence="1">
    <location>
        <begin position="1"/>
        <end position="10"/>
    </location>
</feature>
<keyword evidence="2" id="KW-0812">Transmembrane</keyword>
<feature type="transmembrane region" description="Helical" evidence="2">
    <location>
        <begin position="52"/>
        <end position="73"/>
    </location>
</feature>
<evidence type="ECO:0000256" key="1">
    <source>
        <dbReference type="SAM" id="MobiDB-lite"/>
    </source>
</evidence>
<accession>A0A0J9SMQ8</accession>
<dbReference type="AlphaFoldDB" id="A0A0J9SMQ8"/>
<evidence type="ECO:0000313" key="3">
    <source>
        <dbReference type="EMBL" id="KMZ84036.1"/>
    </source>
</evidence>
<keyword evidence="2" id="KW-0472">Membrane</keyword>
<gene>
    <name evidence="3" type="ORF">PVBG_02263</name>
</gene>
<keyword evidence="2" id="KW-1133">Transmembrane helix</keyword>
<proteinExistence type="predicted"/>
<dbReference type="Proteomes" id="UP000053327">
    <property type="component" value="Unassembled WGS sequence"/>
</dbReference>
<dbReference type="EMBL" id="KQ234864">
    <property type="protein sequence ID" value="KMZ84036.1"/>
    <property type="molecule type" value="Genomic_DNA"/>
</dbReference>
<feature type="region of interest" description="Disordered" evidence="1">
    <location>
        <begin position="1"/>
        <end position="29"/>
    </location>
</feature>
<feature type="transmembrane region" description="Helical" evidence="2">
    <location>
        <begin position="85"/>
        <end position="102"/>
    </location>
</feature>
<protein>
    <recommendedName>
        <fullName evidence="5">DUF4536 domain-containing protein</fullName>
    </recommendedName>
</protein>
<dbReference type="OrthoDB" id="6604875at2759"/>
<evidence type="ECO:0008006" key="5">
    <source>
        <dbReference type="Google" id="ProtNLM"/>
    </source>
</evidence>
<evidence type="ECO:0000256" key="2">
    <source>
        <dbReference type="SAM" id="Phobius"/>
    </source>
</evidence>
<reference evidence="3 4" key="1">
    <citation type="submission" date="2011-08" db="EMBL/GenBank/DDBJ databases">
        <title>The Genome Sequence of Plasmodium vivax Brazil I.</title>
        <authorList>
            <consortium name="The Broad Institute Genome Sequencing Platform"/>
            <consortium name="The Broad Institute Genome Sequencing Center for Infectious Disease"/>
            <person name="Neafsey D."/>
            <person name="Carlton J."/>
            <person name="Barnwell J."/>
            <person name="Collins W."/>
            <person name="Escalante A."/>
            <person name="Mullikin J."/>
            <person name="Saul A."/>
            <person name="Guigo R."/>
            <person name="Camara F."/>
            <person name="Young S.K."/>
            <person name="Zeng Q."/>
            <person name="Gargeya S."/>
            <person name="Fitzgerald M."/>
            <person name="Haas B."/>
            <person name="Abouelleil A."/>
            <person name="Alvarado L."/>
            <person name="Arachchi H.M."/>
            <person name="Berlin A."/>
            <person name="Brown A."/>
            <person name="Chapman S.B."/>
            <person name="Chen Z."/>
            <person name="Dunbar C."/>
            <person name="Freedman E."/>
            <person name="Gearin G."/>
            <person name="Gellesch M."/>
            <person name="Goldberg J."/>
            <person name="Griggs A."/>
            <person name="Gujja S."/>
            <person name="Heiman D."/>
            <person name="Howarth C."/>
            <person name="Larson L."/>
            <person name="Lui A."/>
            <person name="MacDonald P.J.P."/>
            <person name="Montmayeur A."/>
            <person name="Murphy C."/>
            <person name="Neiman D."/>
            <person name="Pearson M."/>
            <person name="Priest M."/>
            <person name="Roberts A."/>
            <person name="Saif S."/>
            <person name="Shea T."/>
            <person name="Shenoy N."/>
            <person name="Sisk P."/>
            <person name="Stolte C."/>
            <person name="Sykes S."/>
            <person name="Wortman J."/>
            <person name="Nusbaum C."/>
            <person name="Birren B."/>
        </authorList>
    </citation>
    <scope>NUCLEOTIDE SEQUENCE [LARGE SCALE GENOMIC DNA]</scope>
    <source>
        <strain evidence="3 4">Brazil I</strain>
    </source>
</reference>
<sequence length="115" mass="12434">MDGHDAEGKTKRSPWKKPSSERTPKVPPRSFATLSSCVMNSTPEKNKTDDCLFCRITGTIALGGVSAYSFLKFVQAPTKSGDKKFFGLVSLLFCSLAIYRASTPARPLTSKGGRA</sequence>
<organism evidence="3 4">
    <name type="scientific">Plasmodium vivax (strain Brazil I)</name>
    <dbReference type="NCBI Taxonomy" id="1033975"/>
    <lineage>
        <taxon>Eukaryota</taxon>
        <taxon>Sar</taxon>
        <taxon>Alveolata</taxon>
        <taxon>Apicomplexa</taxon>
        <taxon>Aconoidasida</taxon>
        <taxon>Haemosporida</taxon>
        <taxon>Plasmodiidae</taxon>
        <taxon>Plasmodium</taxon>
        <taxon>Plasmodium (Plasmodium)</taxon>
    </lineage>
</organism>
<evidence type="ECO:0000313" key="4">
    <source>
        <dbReference type="Proteomes" id="UP000053327"/>
    </source>
</evidence>